<keyword evidence="10" id="KW-0675">Receptor</keyword>
<feature type="transmembrane region" description="Helical" evidence="7">
    <location>
        <begin position="118"/>
        <end position="142"/>
    </location>
</feature>
<dbReference type="RefSeq" id="XP_030649126.1">
    <property type="nucleotide sequence ID" value="XM_030793266.1"/>
</dbReference>
<dbReference type="PANTHER" id="PTHR14511:SF7">
    <property type="entry name" value="RETINOIC ACID-INDUCED PROTEIN 3"/>
    <property type="match status" value="1"/>
</dbReference>
<dbReference type="GO" id="GO:0007601">
    <property type="term" value="P:visual perception"/>
    <property type="evidence" value="ECO:0007669"/>
    <property type="project" value="InterPro"/>
</dbReference>
<dbReference type="AlphaFoldDB" id="A0A6J2WY58"/>
<feature type="compositionally biased region" description="Low complexity" evidence="6">
    <location>
        <begin position="43"/>
        <end position="53"/>
    </location>
</feature>
<evidence type="ECO:0000256" key="1">
    <source>
        <dbReference type="ARBA" id="ARBA00004141"/>
    </source>
</evidence>
<feature type="compositionally biased region" description="Basic and acidic residues" evidence="6">
    <location>
        <begin position="372"/>
        <end position="381"/>
    </location>
</feature>
<dbReference type="GO" id="GO:0030295">
    <property type="term" value="F:protein kinase activator activity"/>
    <property type="evidence" value="ECO:0007669"/>
    <property type="project" value="TreeGrafter"/>
</dbReference>
<keyword evidence="9" id="KW-1185">Reference proteome</keyword>
<dbReference type="GO" id="GO:0043235">
    <property type="term" value="C:receptor complex"/>
    <property type="evidence" value="ECO:0007669"/>
    <property type="project" value="TreeGrafter"/>
</dbReference>
<dbReference type="GO" id="GO:0005886">
    <property type="term" value="C:plasma membrane"/>
    <property type="evidence" value="ECO:0007669"/>
    <property type="project" value="TreeGrafter"/>
</dbReference>
<evidence type="ECO:0000256" key="3">
    <source>
        <dbReference type="ARBA" id="ARBA00022692"/>
    </source>
</evidence>
<evidence type="ECO:0000313" key="10">
    <source>
        <dbReference type="RefSeq" id="XP_030649126.1"/>
    </source>
</evidence>
<dbReference type="GeneID" id="115829205"/>
<dbReference type="InterPro" id="IPR017978">
    <property type="entry name" value="GPCR_3_C"/>
</dbReference>
<dbReference type="PANTHER" id="PTHR14511">
    <property type="entry name" value="G PROTEIN COUPLED RECEPTOR, CLASS C, GROUP 5"/>
    <property type="match status" value="1"/>
</dbReference>
<evidence type="ECO:0000256" key="6">
    <source>
        <dbReference type="SAM" id="MobiDB-lite"/>
    </source>
</evidence>
<feature type="compositionally biased region" description="Polar residues" evidence="6">
    <location>
        <begin position="345"/>
        <end position="358"/>
    </location>
</feature>
<feature type="transmembrane region" description="Helical" evidence="7">
    <location>
        <begin position="265"/>
        <end position="285"/>
    </location>
</feature>
<feature type="region of interest" description="Disordered" evidence="6">
    <location>
        <begin position="345"/>
        <end position="419"/>
    </location>
</feature>
<feature type="transmembrane region" description="Helical" evidence="7">
    <location>
        <begin position="85"/>
        <end position="106"/>
    </location>
</feature>
<evidence type="ECO:0000256" key="7">
    <source>
        <dbReference type="SAM" id="Phobius"/>
    </source>
</evidence>
<dbReference type="Pfam" id="PF00003">
    <property type="entry name" value="7tm_3"/>
    <property type="match status" value="1"/>
</dbReference>
<feature type="transmembrane region" description="Helical" evidence="7">
    <location>
        <begin position="222"/>
        <end position="244"/>
    </location>
</feature>
<feature type="domain" description="G-protein coupled receptors family 3 profile" evidence="8">
    <location>
        <begin position="73"/>
        <end position="321"/>
    </location>
</feature>
<dbReference type="GO" id="GO:0070062">
    <property type="term" value="C:extracellular exosome"/>
    <property type="evidence" value="ECO:0007669"/>
    <property type="project" value="TreeGrafter"/>
</dbReference>
<evidence type="ECO:0000256" key="5">
    <source>
        <dbReference type="ARBA" id="ARBA00023136"/>
    </source>
</evidence>
<accession>A0A6J2WY58</accession>
<protein>
    <submittedName>
        <fullName evidence="10">G-protein coupled receptor family C group 5 member D</fullName>
    </submittedName>
</protein>
<feature type="transmembrane region" description="Helical" evidence="7">
    <location>
        <begin position="154"/>
        <end position="177"/>
    </location>
</feature>
<dbReference type="OrthoDB" id="8701926at2759"/>
<dbReference type="PRINTS" id="PR01223">
    <property type="entry name" value="BRIDEOF7LESS"/>
</dbReference>
<keyword evidence="5 7" id="KW-0472">Membrane</keyword>
<dbReference type="GO" id="GO:0004930">
    <property type="term" value="F:G protein-coupled receptor activity"/>
    <property type="evidence" value="ECO:0007669"/>
    <property type="project" value="InterPro"/>
</dbReference>
<feature type="region of interest" description="Disordered" evidence="6">
    <location>
        <begin position="24"/>
        <end position="54"/>
    </location>
</feature>
<comment type="subcellular location">
    <subcellularLocation>
        <location evidence="1">Membrane</location>
        <topology evidence="1">Multi-pass membrane protein</topology>
    </subcellularLocation>
</comment>
<evidence type="ECO:0000256" key="2">
    <source>
        <dbReference type="ARBA" id="ARBA00007242"/>
    </source>
</evidence>
<proteinExistence type="inferred from homology"/>
<keyword evidence="4 7" id="KW-1133">Transmembrane helix</keyword>
<feature type="transmembrane region" description="Helical" evidence="7">
    <location>
        <begin position="305"/>
        <end position="330"/>
    </location>
</feature>
<feature type="transmembrane region" description="Helical" evidence="7">
    <location>
        <begin position="189"/>
        <end position="210"/>
    </location>
</feature>
<name>A0A6J2WY58_CHACN</name>
<keyword evidence="3 7" id="KW-0812">Transmembrane</keyword>
<evidence type="ECO:0000313" key="9">
    <source>
        <dbReference type="Proteomes" id="UP000504632"/>
    </source>
</evidence>
<sequence length="419" mass="45860">MFQNSTDSNLTTVLMTTSSETTAGVGVTLSNPSTPSTAPPSNPTTASSSTRTPVAGCGPDLDPVYMYLCGKQAAWGIVVESLATLGFVVTAGLFLGLLFWSLWLCAPCRRRARRRIGGTVAALLLFLFATAGIFGLTFAFIIQLTAQTCPTRVFLFGVLFSLAFSTLLARSLALIGFGMARGWGEPGLALALWLVQVIIATEWLIVVLVRDGRECQYSQGEFAMLLIYVLCLLAVALLLALHFLCQTCVTYSYSYNGSTHRQTKAQAAMLFVTLILSACIWVVWISLLTRGNSEMGRRPLWDDPVLSIALVANGWVLLLGYGLMQVVFLCRSEARAKDRPLDFTGWTSPSGDIPQLQSPKGGRENGTFEYDEDKRGKREQPALRSPYESGFSMTEIDPDKDFSIPRPQTTNITEPYDDY</sequence>
<dbReference type="Proteomes" id="UP000504632">
    <property type="component" value="Chromosome 16"/>
</dbReference>
<gene>
    <name evidence="10" type="primary">LOC115829205</name>
</gene>
<evidence type="ECO:0000256" key="4">
    <source>
        <dbReference type="ARBA" id="ARBA00022989"/>
    </source>
</evidence>
<reference evidence="10" key="1">
    <citation type="submission" date="2025-08" db="UniProtKB">
        <authorList>
            <consortium name="RefSeq"/>
        </authorList>
    </citation>
    <scope>IDENTIFICATION</scope>
</reference>
<dbReference type="InterPro" id="IPR002956">
    <property type="entry name" value="Bride_of_7less"/>
</dbReference>
<evidence type="ECO:0000259" key="8">
    <source>
        <dbReference type="Pfam" id="PF00003"/>
    </source>
</evidence>
<organism evidence="9 10">
    <name type="scientific">Chanos chanos</name>
    <name type="common">Milkfish</name>
    <name type="synonym">Mugil chanos</name>
    <dbReference type="NCBI Taxonomy" id="29144"/>
    <lineage>
        <taxon>Eukaryota</taxon>
        <taxon>Metazoa</taxon>
        <taxon>Chordata</taxon>
        <taxon>Craniata</taxon>
        <taxon>Vertebrata</taxon>
        <taxon>Euteleostomi</taxon>
        <taxon>Actinopterygii</taxon>
        <taxon>Neopterygii</taxon>
        <taxon>Teleostei</taxon>
        <taxon>Ostariophysi</taxon>
        <taxon>Gonorynchiformes</taxon>
        <taxon>Chanidae</taxon>
        <taxon>Chanos</taxon>
    </lineage>
</organism>
<comment type="similarity">
    <text evidence="2">Belongs to the G-protein coupled receptor 3 family.</text>
</comment>
<dbReference type="GO" id="GO:0005118">
    <property type="term" value="F:sevenless binding"/>
    <property type="evidence" value="ECO:0007669"/>
    <property type="project" value="InterPro"/>
</dbReference>
<dbReference type="InterPro" id="IPR051753">
    <property type="entry name" value="RA-inducible_GPCR3"/>
</dbReference>
<dbReference type="InParanoid" id="A0A6J2WY58"/>